<evidence type="ECO:0000259" key="2">
    <source>
        <dbReference type="Pfam" id="PF03632"/>
    </source>
</evidence>
<comment type="similarity">
    <text evidence="1">Belongs to the glycosyl hydrolase 65 family.</text>
</comment>
<sequence length="848" mass="94977">MPKTDVIGHNLTKFECGEGYKIKCDIEMLAAQCNSNSSCYGFNTNGFLKSCASGCDANCCYDVTENVDLYIRKGFLPPDDWQNDVNSGRILYANPEPHFCFLPEIANGYLGTVAMSASLFQSGLFIGKCGNIGKARLPSPIGGSIVTGQLIASGLHFEKAMFTRRYDMNDSIVEHRVYISRTLKSVMVVEFSLISSPSKSVTFSYSSTFDPLNQTHNPEIICTGGGGVEIDVEFTFNSKLSTSSVYVYEGVLLSRDDRNRSIYITICTQQSNETLQTITLSSSIQLISTLASSIDFGPDPIDQMIVTLEAINRFDEAITKRNVLFQEHVHAWKKLWKSGIDIEPLEDHPFVLPKIIMDTDKNHENDTVITTFSRSLDIAQHINSSMYYLLSSSRDDWPYGISPGGLASQSYSGAIFFDMDWYMMPALLPFYPSHAANILRFRYNSLGESNNIAKIFGYNGSMFAWTASYFGRPQGCCDGKGGWENCIEQHITGDVAVAVQMYYYATKDKLWLQNIGWPLLRDIARFWSSRITKTNNITYSINGIMPVDEWCDNTQSKCGDIGVNNAIQTNAVAVVSLIFAAEVGNMFGFDVDSEWIQTAKKLKINFNFTTQTHIQWDNAVAPSSPRTYVCPEGKLSTLFLSNHYFSEDVLYLTYPMNFNVTPEIIRNDAETFIPITCQENAGMTGPIHSIVWLLLNETLKAEGEFNRSLQACTYGEFHVRNEVDIHEDIIGGHGFNTHFLTGDGGFIQAVMMGYAGLRYDDKSLLFNPLPGVVTPATKSIRLRNILVQGTYSFDYTIDESAVHFICSNLYENILCITDNDNNQWKITSNESSLKFQDIQLPIRVDLCN</sequence>
<evidence type="ECO:0000313" key="4">
    <source>
        <dbReference type="Proteomes" id="UP000663860"/>
    </source>
</evidence>
<evidence type="ECO:0000256" key="1">
    <source>
        <dbReference type="ARBA" id="ARBA00006768"/>
    </source>
</evidence>
<dbReference type="GO" id="GO:0005975">
    <property type="term" value="P:carbohydrate metabolic process"/>
    <property type="evidence" value="ECO:0007669"/>
    <property type="project" value="InterPro"/>
</dbReference>
<dbReference type="Proteomes" id="UP000663860">
    <property type="component" value="Unassembled WGS sequence"/>
</dbReference>
<feature type="domain" description="Glycoside hydrolase family 65 central catalytic" evidence="2">
    <location>
        <begin position="392"/>
        <end position="598"/>
    </location>
</feature>
<dbReference type="GO" id="GO:0004553">
    <property type="term" value="F:hydrolase activity, hydrolyzing O-glycosyl compounds"/>
    <property type="evidence" value="ECO:0007669"/>
    <property type="project" value="TreeGrafter"/>
</dbReference>
<dbReference type="PANTHER" id="PTHR11051:SF8">
    <property type="entry name" value="PROTEIN-GLUCOSYLGALACTOSYLHYDROXYLYSINE GLUCOSIDASE"/>
    <property type="match status" value="1"/>
</dbReference>
<dbReference type="EMBL" id="CAJNOE010000067">
    <property type="protein sequence ID" value="CAF0849498.1"/>
    <property type="molecule type" value="Genomic_DNA"/>
</dbReference>
<organism evidence="3 4">
    <name type="scientific">Adineta steineri</name>
    <dbReference type="NCBI Taxonomy" id="433720"/>
    <lineage>
        <taxon>Eukaryota</taxon>
        <taxon>Metazoa</taxon>
        <taxon>Spiralia</taxon>
        <taxon>Gnathifera</taxon>
        <taxon>Rotifera</taxon>
        <taxon>Eurotatoria</taxon>
        <taxon>Bdelloidea</taxon>
        <taxon>Adinetida</taxon>
        <taxon>Adinetidae</taxon>
        <taxon>Adineta</taxon>
    </lineage>
</organism>
<evidence type="ECO:0000313" key="3">
    <source>
        <dbReference type="EMBL" id="CAF0849498.1"/>
    </source>
</evidence>
<reference evidence="3" key="1">
    <citation type="submission" date="2021-02" db="EMBL/GenBank/DDBJ databases">
        <authorList>
            <person name="Nowell W R."/>
        </authorList>
    </citation>
    <scope>NUCLEOTIDE SEQUENCE</scope>
</reference>
<accession>A0A813WAP5</accession>
<comment type="caution">
    <text evidence="3">The sequence shown here is derived from an EMBL/GenBank/DDBJ whole genome shotgun (WGS) entry which is preliminary data.</text>
</comment>
<name>A0A813WAP5_9BILA</name>
<protein>
    <recommendedName>
        <fullName evidence="2">Glycoside hydrolase family 65 central catalytic domain-containing protein</fullName>
    </recommendedName>
</protein>
<dbReference type="Pfam" id="PF03632">
    <property type="entry name" value="Glyco_hydro_65m"/>
    <property type="match status" value="1"/>
</dbReference>
<dbReference type="InterPro" id="IPR008928">
    <property type="entry name" value="6-hairpin_glycosidase_sf"/>
</dbReference>
<dbReference type="InterPro" id="IPR005195">
    <property type="entry name" value="Glyco_hydro_65_M"/>
</dbReference>
<proteinExistence type="inferred from homology"/>
<gene>
    <name evidence="3" type="ORF">IZO911_LOCUS9512</name>
</gene>
<dbReference type="AlphaFoldDB" id="A0A813WAP5"/>
<dbReference type="InterPro" id="IPR012341">
    <property type="entry name" value="6hp_glycosidase-like_sf"/>
</dbReference>
<dbReference type="Gene3D" id="1.50.10.10">
    <property type="match status" value="1"/>
</dbReference>
<dbReference type="SUPFAM" id="SSF48208">
    <property type="entry name" value="Six-hairpin glycosidases"/>
    <property type="match status" value="1"/>
</dbReference>
<dbReference type="PANTHER" id="PTHR11051">
    <property type="entry name" value="GLYCOSYL HYDROLASE-RELATED"/>
    <property type="match status" value="1"/>
</dbReference>